<feature type="domain" description="Translation initiation factor 3 C-terminal" evidence="5">
    <location>
        <begin position="84"/>
        <end position="166"/>
    </location>
</feature>
<dbReference type="FunFam" id="3.10.20.80:FF:000001">
    <property type="entry name" value="Translation initiation factor IF-3"/>
    <property type="match status" value="1"/>
</dbReference>
<evidence type="ECO:0000313" key="7">
    <source>
        <dbReference type="EMBL" id="KKU88991.1"/>
    </source>
</evidence>
<dbReference type="GO" id="GO:0032790">
    <property type="term" value="P:ribosome disassembly"/>
    <property type="evidence" value="ECO:0007669"/>
    <property type="project" value="TreeGrafter"/>
</dbReference>
<proteinExistence type="inferred from homology"/>
<accession>A0A0G1U4I9</accession>
<keyword evidence="3" id="KW-0648">Protein biosynthesis</keyword>
<comment type="caution">
    <text evidence="7">The sequence shown here is derived from an EMBL/GenBank/DDBJ whole genome shotgun (WGS) entry which is preliminary data.</text>
</comment>
<dbReference type="InterPro" id="IPR001288">
    <property type="entry name" value="Translation_initiation_fac_3"/>
</dbReference>
<protein>
    <recommendedName>
        <fullName evidence="4">Translation initiation factor IF-3</fullName>
    </recommendedName>
</protein>
<evidence type="ECO:0000256" key="3">
    <source>
        <dbReference type="ARBA" id="ARBA00022917"/>
    </source>
</evidence>
<comment type="similarity">
    <text evidence="1">Belongs to the IF-3 family.</text>
</comment>
<dbReference type="NCBIfam" id="TIGR00168">
    <property type="entry name" value="infC"/>
    <property type="match status" value="1"/>
</dbReference>
<dbReference type="Pfam" id="PF05198">
    <property type="entry name" value="IF3_N"/>
    <property type="match status" value="1"/>
</dbReference>
<dbReference type="Proteomes" id="UP000033882">
    <property type="component" value="Unassembled WGS sequence"/>
</dbReference>
<dbReference type="SUPFAM" id="SSF55200">
    <property type="entry name" value="Translation initiation factor IF3, C-terminal domain"/>
    <property type="match status" value="1"/>
</dbReference>
<sequence length="168" mass="19758">MEQPLRLNHQIKAPELRVVDEQGEFLGIFSLSEALRIADEKELDLIEIAPNAKPPVAKIIDFDKFRYQREKEMKKQRAQQKTSELKQIRFGARAAKNDMEIKIKQIDKFVNDGHKVEIMLVLKGREKYNREWAFQRLKEFLAMIPFEYKTIVEPKFGGRGLLTQITKK</sequence>
<organism evidence="7 8">
    <name type="scientific">Candidatus Wolfebacteria bacterium GW2011_GWA2_47_9b</name>
    <dbReference type="NCBI Taxonomy" id="1619005"/>
    <lineage>
        <taxon>Bacteria</taxon>
        <taxon>Candidatus Wolfeibacteriota</taxon>
    </lineage>
</organism>
<evidence type="ECO:0000256" key="4">
    <source>
        <dbReference type="NCBIfam" id="TIGR00168"/>
    </source>
</evidence>
<dbReference type="GO" id="GO:0005737">
    <property type="term" value="C:cytoplasm"/>
    <property type="evidence" value="ECO:0007669"/>
    <property type="project" value="UniProtKB-ARBA"/>
</dbReference>
<dbReference type="AlphaFoldDB" id="A0A0G1U4I9"/>
<dbReference type="EMBL" id="LCPB01000021">
    <property type="protein sequence ID" value="KKU88991.1"/>
    <property type="molecule type" value="Genomic_DNA"/>
</dbReference>
<reference evidence="7 8" key="1">
    <citation type="journal article" date="2015" name="Nature">
        <title>rRNA introns, odd ribosomes, and small enigmatic genomes across a large radiation of phyla.</title>
        <authorList>
            <person name="Brown C.T."/>
            <person name="Hug L.A."/>
            <person name="Thomas B.C."/>
            <person name="Sharon I."/>
            <person name="Castelle C.J."/>
            <person name="Singh A."/>
            <person name="Wilkins M.J."/>
            <person name="Williams K.H."/>
            <person name="Banfield J.F."/>
        </authorList>
    </citation>
    <scope>NUCLEOTIDE SEQUENCE [LARGE SCALE GENOMIC DNA]</scope>
</reference>
<dbReference type="GO" id="GO:0003743">
    <property type="term" value="F:translation initiation factor activity"/>
    <property type="evidence" value="ECO:0007669"/>
    <property type="project" value="UniProtKB-UniRule"/>
</dbReference>
<dbReference type="Gene3D" id="3.30.110.10">
    <property type="entry name" value="Translation initiation factor 3 (IF-3), C-terminal domain"/>
    <property type="match status" value="1"/>
</dbReference>
<evidence type="ECO:0000256" key="2">
    <source>
        <dbReference type="ARBA" id="ARBA00022540"/>
    </source>
</evidence>
<name>A0A0G1U4I9_9BACT</name>
<evidence type="ECO:0000259" key="6">
    <source>
        <dbReference type="Pfam" id="PF05198"/>
    </source>
</evidence>
<evidence type="ECO:0000256" key="1">
    <source>
        <dbReference type="ARBA" id="ARBA00005439"/>
    </source>
</evidence>
<dbReference type="GO" id="GO:0043022">
    <property type="term" value="F:ribosome binding"/>
    <property type="evidence" value="ECO:0007669"/>
    <property type="project" value="TreeGrafter"/>
</dbReference>
<evidence type="ECO:0000259" key="5">
    <source>
        <dbReference type="Pfam" id="PF00707"/>
    </source>
</evidence>
<keyword evidence="2 7" id="KW-0396">Initiation factor</keyword>
<dbReference type="PANTHER" id="PTHR10938">
    <property type="entry name" value="TRANSLATION INITIATION FACTOR IF-3"/>
    <property type="match status" value="1"/>
</dbReference>
<dbReference type="PATRIC" id="fig|1619005.3.peg.1043"/>
<evidence type="ECO:0000313" key="8">
    <source>
        <dbReference type="Proteomes" id="UP000033882"/>
    </source>
</evidence>
<dbReference type="Gene3D" id="3.10.20.80">
    <property type="entry name" value="Translation initiation factor 3 (IF-3), N-terminal domain"/>
    <property type="match status" value="1"/>
</dbReference>
<dbReference type="Pfam" id="PF00707">
    <property type="entry name" value="IF3_C"/>
    <property type="match status" value="1"/>
</dbReference>
<dbReference type="SUPFAM" id="SSF54364">
    <property type="entry name" value="Translation initiation factor IF3, N-terminal domain"/>
    <property type="match status" value="1"/>
</dbReference>
<dbReference type="InterPro" id="IPR019814">
    <property type="entry name" value="Translation_initiation_fac_3_N"/>
</dbReference>
<dbReference type="PANTHER" id="PTHR10938:SF0">
    <property type="entry name" value="TRANSLATION INITIATION FACTOR IF-3, MITOCHONDRIAL"/>
    <property type="match status" value="1"/>
</dbReference>
<dbReference type="InterPro" id="IPR019815">
    <property type="entry name" value="Translation_initiation_fac_3_C"/>
</dbReference>
<dbReference type="InterPro" id="IPR036788">
    <property type="entry name" value="T_IF-3_C_sf"/>
</dbReference>
<feature type="domain" description="Translation initiation factor 3 N-terminal" evidence="6">
    <location>
        <begin position="8"/>
        <end position="76"/>
    </location>
</feature>
<dbReference type="InterPro" id="IPR036787">
    <property type="entry name" value="T_IF-3_N_sf"/>
</dbReference>
<gene>
    <name evidence="7" type="ORF">UY19_C0021G0021</name>
</gene>